<dbReference type="EMBL" id="JABURA010000003">
    <property type="protein sequence ID" value="NUB93814.1"/>
    <property type="molecule type" value="Genomic_DNA"/>
</dbReference>
<dbReference type="OrthoDB" id="225748at2157"/>
<dbReference type="InterPro" id="IPR002539">
    <property type="entry name" value="MaoC-like_dom"/>
</dbReference>
<evidence type="ECO:0000313" key="2">
    <source>
        <dbReference type="EMBL" id="NUB93814.1"/>
    </source>
</evidence>
<evidence type="ECO:0000313" key="3">
    <source>
        <dbReference type="Proteomes" id="UP000728647"/>
    </source>
</evidence>
<reference evidence="2" key="1">
    <citation type="submission" date="2020-06" db="EMBL/GenBank/DDBJ databases">
        <title>Haloterrigena sp. nov., an extremely halophilic archaeon isolated from a saline sediment.</title>
        <authorList>
            <person name="Liu B.-B."/>
        </authorList>
    </citation>
    <scope>NUCLEOTIDE SEQUENCE</scope>
    <source>
        <strain evidence="2">SYSU A121-1</strain>
    </source>
</reference>
<gene>
    <name evidence="2" type="ORF">HT576_22840</name>
</gene>
<dbReference type="PANTHER" id="PTHR43664:SF1">
    <property type="entry name" value="BETA-METHYLMALYL-COA DEHYDRATASE"/>
    <property type="match status" value="1"/>
</dbReference>
<protein>
    <submittedName>
        <fullName evidence="2">MaoC family dehydratase N-terminal domain-containing protein</fullName>
    </submittedName>
</protein>
<dbReference type="Gene3D" id="3.10.129.10">
    <property type="entry name" value="Hotdog Thioesterase"/>
    <property type="match status" value="1"/>
</dbReference>
<feature type="domain" description="MaoC-like" evidence="1">
    <location>
        <begin position="22"/>
        <end position="117"/>
    </location>
</feature>
<dbReference type="SUPFAM" id="SSF54637">
    <property type="entry name" value="Thioesterase/thiol ester dehydrase-isomerase"/>
    <property type="match status" value="1"/>
</dbReference>
<sequence length="160" mass="17896">MTDSESETRYLEDIRKRTIDCGEVTVSADDIVEFARQFDPLEIHTDPEAATESRFDGLIASGYHTLSLAVRRLVDEVRSERAVIAGLGIDDVRWHEPVRPGDTLSVETTILETRPSEGDPTTGVVRERISVTNQSGTEVLSLENRELVERRDTEHRSASS</sequence>
<organism evidence="2 3">
    <name type="scientific">Haloterrigena gelatinilytica</name>
    <dbReference type="NCBI Taxonomy" id="2741724"/>
    <lineage>
        <taxon>Archaea</taxon>
        <taxon>Methanobacteriati</taxon>
        <taxon>Methanobacteriota</taxon>
        <taxon>Stenosarchaea group</taxon>
        <taxon>Halobacteria</taxon>
        <taxon>Halobacteriales</taxon>
        <taxon>Natrialbaceae</taxon>
        <taxon>Haloterrigena</taxon>
    </lineage>
</organism>
<name>A0A8J8GPD2_9EURY</name>
<dbReference type="PANTHER" id="PTHR43664">
    <property type="entry name" value="MONOAMINE OXIDASE-RELATED"/>
    <property type="match status" value="1"/>
</dbReference>
<dbReference type="AlphaFoldDB" id="A0A8J8GPD2"/>
<proteinExistence type="predicted"/>
<dbReference type="RefSeq" id="WP_174703457.1">
    <property type="nucleotide sequence ID" value="NZ_JABURA010000003.1"/>
</dbReference>
<dbReference type="Proteomes" id="UP000728647">
    <property type="component" value="Unassembled WGS sequence"/>
</dbReference>
<dbReference type="Pfam" id="PF01575">
    <property type="entry name" value="MaoC_dehydratas"/>
    <property type="match status" value="1"/>
</dbReference>
<comment type="caution">
    <text evidence="2">The sequence shown here is derived from an EMBL/GenBank/DDBJ whole genome shotgun (WGS) entry which is preliminary data.</text>
</comment>
<accession>A0A8J8GPD2</accession>
<dbReference type="InterPro" id="IPR052342">
    <property type="entry name" value="MCH/BMMD"/>
</dbReference>
<evidence type="ECO:0000259" key="1">
    <source>
        <dbReference type="Pfam" id="PF01575"/>
    </source>
</evidence>
<dbReference type="InterPro" id="IPR029069">
    <property type="entry name" value="HotDog_dom_sf"/>
</dbReference>